<dbReference type="Gene3D" id="1.10.287.130">
    <property type="match status" value="1"/>
</dbReference>
<dbReference type="InterPro" id="IPR000014">
    <property type="entry name" value="PAS"/>
</dbReference>
<dbReference type="GO" id="GO:0009927">
    <property type="term" value="F:histidine phosphotransfer kinase activity"/>
    <property type="evidence" value="ECO:0007669"/>
    <property type="project" value="TreeGrafter"/>
</dbReference>
<comment type="subcellular location">
    <subcellularLocation>
        <location evidence="2">Cell membrane</location>
        <topology evidence="2">Multi-pass membrane protein</topology>
    </subcellularLocation>
</comment>
<dbReference type="Proteomes" id="UP000295106">
    <property type="component" value="Unassembled WGS sequence"/>
</dbReference>
<dbReference type="PANTHER" id="PTHR43047">
    <property type="entry name" value="TWO-COMPONENT HISTIDINE PROTEIN KINASE"/>
    <property type="match status" value="1"/>
</dbReference>
<evidence type="ECO:0000313" key="20">
    <source>
        <dbReference type="Proteomes" id="UP000295106"/>
    </source>
</evidence>
<evidence type="ECO:0000256" key="13">
    <source>
        <dbReference type="SAM" id="Phobius"/>
    </source>
</evidence>
<dbReference type="Gene3D" id="3.30.450.350">
    <property type="entry name" value="CHASE domain"/>
    <property type="match status" value="1"/>
</dbReference>
<feature type="domain" description="Response regulatory" evidence="15">
    <location>
        <begin position="936"/>
        <end position="1053"/>
    </location>
</feature>
<evidence type="ECO:0000256" key="4">
    <source>
        <dbReference type="ARBA" id="ARBA00022475"/>
    </source>
</evidence>
<evidence type="ECO:0000256" key="9">
    <source>
        <dbReference type="ARBA" id="ARBA00022989"/>
    </source>
</evidence>
<evidence type="ECO:0000256" key="7">
    <source>
        <dbReference type="ARBA" id="ARBA00022692"/>
    </source>
</evidence>
<evidence type="ECO:0000259" key="14">
    <source>
        <dbReference type="PROSITE" id="PS50109"/>
    </source>
</evidence>
<dbReference type="EMBL" id="SLXD01000006">
    <property type="protein sequence ID" value="TCP02481.1"/>
    <property type="molecule type" value="Genomic_DNA"/>
</dbReference>
<dbReference type="SUPFAM" id="SSF55785">
    <property type="entry name" value="PYP-like sensor domain (PAS domain)"/>
    <property type="match status" value="1"/>
</dbReference>
<evidence type="ECO:0000259" key="16">
    <source>
        <dbReference type="PROSITE" id="PS50112"/>
    </source>
</evidence>
<dbReference type="InterPro" id="IPR007895">
    <property type="entry name" value="MASE1"/>
</dbReference>
<evidence type="ECO:0000259" key="18">
    <source>
        <dbReference type="PROSITE" id="PS50839"/>
    </source>
</evidence>
<dbReference type="Pfam" id="PF03924">
    <property type="entry name" value="CHASE"/>
    <property type="match status" value="1"/>
</dbReference>
<dbReference type="AlphaFoldDB" id="A0A4R2M8K9"/>
<dbReference type="SMART" id="SM00086">
    <property type="entry name" value="PAC"/>
    <property type="match status" value="1"/>
</dbReference>
<feature type="domain" description="PAC" evidence="17">
    <location>
        <begin position="627"/>
        <end position="679"/>
    </location>
</feature>
<dbReference type="Pfam" id="PF00989">
    <property type="entry name" value="PAS"/>
    <property type="match status" value="1"/>
</dbReference>
<feature type="transmembrane region" description="Helical" evidence="13">
    <location>
        <begin position="202"/>
        <end position="224"/>
    </location>
</feature>
<dbReference type="InterPro" id="IPR006189">
    <property type="entry name" value="CHASE_dom"/>
</dbReference>
<evidence type="ECO:0000256" key="11">
    <source>
        <dbReference type="PROSITE-ProRule" id="PRU00169"/>
    </source>
</evidence>
<dbReference type="PROSITE" id="PS50109">
    <property type="entry name" value="HIS_KIN"/>
    <property type="match status" value="1"/>
</dbReference>
<organism evidence="19 20">
    <name type="scientific">Rubrivivax gelatinosus</name>
    <name type="common">Rhodocyclus gelatinosus</name>
    <name type="synonym">Rhodopseudomonas gelatinosa</name>
    <dbReference type="NCBI Taxonomy" id="28068"/>
    <lineage>
        <taxon>Bacteria</taxon>
        <taxon>Pseudomonadati</taxon>
        <taxon>Pseudomonadota</taxon>
        <taxon>Betaproteobacteria</taxon>
        <taxon>Burkholderiales</taxon>
        <taxon>Sphaerotilaceae</taxon>
        <taxon>Rubrivivax</taxon>
    </lineage>
</organism>
<evidence type="ECO:0000259" key="15">
    <source>
        <dbReference type="PROSITE" id="PS50110"/>
    </source>
</evidence>
<dbReference type="SUPFAM" id="SSF55874">
    <property type="entry name" value="ATPase domain of HSP90 chaperone/DNA topoisomerase II/histidine kinase"/>
    <property type="match status" value="1"/>
</dbReference>
<feature type="domain" description="PAS" evidence="16">
    <location>
        <begin position="553"/>
        <end position="623"/>
    </location>
</feature>
<gene>
    <name evidence="19" type="ORF">EV684_10642</name>
</gene>
<keyword evidence="9 13" id="KW-1133">Transmembrane helix</keyword>
<dbReference type="InterPro" id="IPR000700">
    <property type="entry name" value="PAS-assoc_C"/>
</dbReference>
<dbReference type="GeneID" id="99683444"/>
<dbReference type="PROSITE" id="PS50839">
    <property type="entry name" value="CHASE"/>
    <property type="match status" value="1"/>
</dbReference>
<accession>A0A4R2M8K9</accession>
<feature type="transmembrane region" description="Helical" evidence="13">
    <location>
        <begin position="497"/>
        <end position="518"/>
    </location>
</feature>
<dbReference type="InterPro" id="IPR036890">
    <property type="entry name" value="HATPase_C_sf"/>
</dbReference>
<evidence type="ECO:0000256" key="2">
    <source>
        <dbReference type="ARBA" id="ARBA00004651"/>
    </source>
</evidence>
<evidence type="ECO:0000256" key="1">
    <source>
        <dbReference type="ARBA" id="ARBA00000085"/>
    </source>
</evidence>
<sequence>MRPNADAPPAVARPPAWRVATATALCYAAVGWLALLLAVPPGYASPLYPPSGIALVAVLVYGRAALPGVFTGSFLVNLVLGAARGQTDVAAPLAPLAIGLGAMLQAGLGAALVRRLVPQPLVLDSARDITATGVWGGIVACLVNPLVATVALWATGAIGESQIALTALTWWVGDALGVMIGAPLALTLVGRPSEAWQPRRRTVAAPLLLTTLLLSGATLAVGRWDRDRLETAFRSDAASLAADADRLLHEPMQALQALAGAYRAAGGMNAEALDDAARWWLSQPLQLRAVGHASRVERAGIAAFQARLRDTGEAGFTVYTRGPGGAGDAVIIDLIAPREPNQRALGVDVTTVAAARAALDMARGSGEPAASAAFRLSQSDPQDDETGFVLYYPLYDGAKPDDAAGRLQRFSGVLFVTVRAERLLAGLPGNNAHGLRWCLVDTEAGVERPRLAGPAGCENERAGRRVALHRIALATRTLELRVSSTAAWERERQQTNAWVFSVAGLAAAAVLGALLLTVTGRAHRIGLAVEERTAELRREISERRRAEEEMREVQDRLRGILDNVPIGVMFADLDGRLVDTNPCLCTMLGRSAEDLVRCSLDDISHPDEREADRQALEELRSGRASTVRRQTRLQRADGAVLHARTLFTLLRDAAGLPWRLAGVAEDITEHRRLEESERALHRAEAANRAKTEFLSRMSHELRTPLNAMIGFAQLLGLDRAPPLAPHQREWSTQMLRAGWHLLAMINDTLDLARLETGSVQLDLRPLDLRSAVGASIEMIASAAERMGVTVDADLAPEALAVLADDTRLKQVLTNLLSNAVKYNRPGGTVVVESAAADVQRVQLRVRDTGLGMTPEQVAGLFQPYNRLGREQSGIEGTGIGLVISRRLAELMGGTLEGESSVGRGSVFTLTLPRAELVAGAPPSTISSPLEPYAKRRVHYIEDNETNIEVMRGVLAQRPQIALEVSMMGLDGLAAVRQHRPHLILLDMHLPDISGLELLRHLKQDRDVADIPVIVVSADATTARMQEALTLGAAHYVTKPLDVRRFLRTVDEALAAHETRWGLL</sequence>
<dbReference type="InterPro" id="IPR003661">
    <property type="entry name" value="HisK_dim/P_dom"/>
</dbReference>
<keyword evidence="8" id="KW-0418">Kinase</keyword>
<keyword evidence="10 13" id="KW-0472">Membrane</keyword>
<dbReference type="InterPro" id="IPR001610">
    <property type="entry name" value="PAC"/>
</dbReference>
<keyword evidence="6" id="KW-0808">Transferase</keyword>
<dbReference type="Pfam" id="PF00072">
    <property type="entry name" value="Response_reg"/>
    <property type="match status" value="1"/>
</dbReference>
<dbReference type="GO" id="GO:0006355">
    <property type="term" value="P:regulation of DNA-templated transcription"/>
    <property type="evidence" value="ECO:0007669"/>
    <property type="project" value="InterPro"/>
</dbReference>
<dbReference type="InterPro" id="IPR004358">
    <property type="entry name" value="Sig_transdc_His_kin-like_C"/>
</dbReference>
<dbReference type="InterPro" id="IPR035965">
    <property type="entry name" value="PAS-like_dom_sf"/>
</dbReference>
<feature type="transmembrane region" description="Helical" evidence="13">
    <location>
        <begin position="168"/>
        <end position="190"/>
    </location>
</feature>
<dbReference type="Gene3D" id="3.30.450.20">
    <property type="entry name" value="PAS domain"/>
    <property type="match status" value="1"/>
</dbReference>
<dbReference type="Pfam" id="PF00512">
    <property type="entry name" value="HisKA"/>
    <property type="match status" value="1"/>
</dbReference>
<evidence type="ECO:0000256" key="10">
    <source>
        <dbReference type="ARBA" id="ARBA00023136"/>
    </source>
</evidence>
<keyword evidence="5 11" id="KW-0597">Phosphoprotein</keyword>
<dbReference type="PROSITE" id="PS50113">
    <property type="entry name" value="PAC"/>
    <property type="match status" value="1"/>
</dbReference>
<feature type="transmembrane region" description="Helical" evidence="13">
    <location>
        <begin position="134"/>
        <end position="156"/>
    </location>
</feature>
<dbReference type="PROSITE" id="PS50110">
    <property type="entry name" value="RESPONSE_REGULATORY"/>
    <property type="match status" value="1"/>
</dbReference>
<evidence type="ECO:0000256" key="6">
    <source>
        <dbReference type="ARBA" id="ARBA00022679"/>
    </source>
</evidence>
<dbReference type="EC" id="2.7.13.3" evidence="3"/>
<dbReference type="InterPro" id="IPR036097">
    <property type="entry name" value="HisK_dim/P_sf"/>
</dbReference>
<keyword evidence="7 13" id="KW-0812">Transmembrane</keyword>
<dbReference type="InterPro" id="IPR003594">
    <property type="entry name" value="HATPase_dom"/>
</dbReference>
<dbReference type="Gene3D" id="3.30.565.10">
    <property type="entry name" value="Histidine kinase-like ATPase, C-terminal domain"/>
    <property type="match status" value="1"/>
</dbReference>
<dbReference type="GO" id="GO:0005886">
    <property type="term" value="C:plasma membrane"/>
    <property type="evidence" value="ECO:0007669"/>
    <property type="project" value="UniProtKB-SubCell"/>
</dbReference>
<dbReference type="Pfam" id="PF02518">
    <property type="entry name" value="HATPase_c"/>
    <property type="match status" value="1"/>
</dbReference>
<proteinExistence type="predicted"/>
<dbReference type="NCBIfam" id="TIGR00229">
    <property type="entry name" value="sensory_box"/>
    <property type="match status" value="1"/>
</dbReference>
<dbReference type="CDD" id="cd00130">
    <property type="entry name" value="PAS"/>
    <property type="match status" value="1"/>
</dbReference>
<dbReference type="RefSeq" id="WP_132646975.1">
    <property type="nucleotide sequence ID" value="NZ_CP181386.1"/>
</dbReference>
<feature type="transmembrane region" description="Helical" evidence="13">
    <location>
        <begin position="51"/>
        <end position="70"/>
    </location>
</feature>
<dbReference type="InterPro" id="IPR005467">
    <property type="entry name" value="His_kinase_dom"/>
</dbReference>
<dbReference type="Pfam" id="PF05231">
    <property type="entry name" value="MASE1"/>
    <property type="match status" value="1"/>
</dbReference>
<feature type="domain" description="Histidine kinase" evidence="14">
    <location>
        <begin position="696"/>
        <end position="915"/>
    </location>
</feature>
<feature type="domain" description="CHASE" evidence="18">
    <location>
        <begin position="331"/>
        <end position="427"/>
    </location>
</feature>
<feature type="coiled-coil region" evidence="12">
    <location>
        <begin position="529"/>
        <end position="563"/>
    </location>
</feature>
<evidence type="ECO:0000256" key="5">
    <source>
        <dbReference type="ARBA" id="ARBA00022553"/>
    </source>
</evidence>
<keyword evidence="4" id="KW-1003">Cell membrane</keyword>
<dbReference type="PROSITE" id="PS50112">
    <property type="entry name" value="PAS"/>
    <property type="match status" value="1"/>
</dbReference>
<dbReference type="InterPro" id="IPR001789">
    <property type="entry name" value="Sig_transdc_resp-reg_receiver"/>
</dbReference>
<feature type="transmembrane region" description="Helical" evidence="13">
    <location>
        <begin position="20"/>
        <end position="39"/>
    </location>
</feature>
<feature type="modified residue" description="4-aspartylphosphate" evidence="11">
    <location>
        <position position="986"/>
    </location>
</feature>
<evidence type="ECO:0000256" key="3">
    <source>
        <dbReference type="ARBA" id="ARBA00012438"/>
    </source>
</evidence>
<dbReference type="SMART" id="SM00388">
    <property type="entry name" value="HisKA"/>
    <property type="match status" value="1"/>
</dbReference>
<dbReference type="OrthoDB" id="5290456at2"/>
<dbReference type="CDD" id="cd00082">
    <property type="entry name" value="HisKA"/>
    <property type="match status" value="1"/>
</dbReference>
<dbReference type="InterPro" id="IPR013767">
    <property type="entry name" value="PAS_fold"/>
</dbReference>
<feature type="transmembrane region" description="Helical" evidence="13">
    <location>
        <begin position="90"/>
        <end position="113"/>
    </location>
</feature>
<dbReference type="SMART" id="SM00091">
    <property type="entry name" value="PAS"/>
    <property type="match status" value="1"/>
</dbReference>
<dbReference type="SMART" id="SM00448">
    <property type="entry name" value="REC"/>
    <property type="match status" value="1"/>
</dbReference>
<evidence type="ECO:0000313" key="19">
    <source>
        <dbReference type="EMBL" id="TCP02481.1"/>
    </source>
</evidence>
<dbReference type="Gene3D" id="3.40.50.2300">
    <property type="match status" value="1"/>
</dbReference>
<dbReference type="SMART" id="SM01079">
    <property type="entry name" value="CHASE"/>
    <property type="match status" value="1"/>
</dbReference>
<dbReference type="GO" id="GO:0000155">
    <property type="term" value="F:phosphorelay sensor kinase activity"/>
    <property type="evidence" value="ECO:0007669"/>
    <property type="project" value="InterPro"/>
</dbReference>
<dbReference type="SMART" id="SM00387">
    <property type="entry name" value="HATPase_c"/>
    <property type="match status" value="1"/>
</dbReference>
<keyword evidence="12" id="KW-0175">Coiled coil</keyword>
<protein>
    <recommendedName>
        <fullName evidence="3">histidine kinase</fullName>
        <ecNumber evidence="3">2.7.13.3</ecNumber>
    </recommendedName>
</protein>
<name>A0A4R2M8K9_RUBGE</name>
<evidence type="ECO:0000256" key="8">
    <source>
        <dbReference type="ARBA" id="ARBA00022777"/>
    </source>
</evidence>
<dbReference type="SUPFAM" id="SSF47384">
    <property type="entry name" value="Homodimeric domain of signal transducing histidine kinase"/>
    <property type="match status" value="1"/>
</dbReference>
<comment type="caution">
    <text evidence="19">The sequence shown here is derived from an EMBL/GenBank/DDBJ whole genome shotgun (WGS) entry which is preliminary data.</text>
</comment>
<evidence type="ECO:0000259" key="17">
    <source>
        <dbReference type="PROSITE" id="PS50113"/>
    </source>
</evidence>
<reference evidence="19 20" key="1">
    <citation type="submission" date="2019-03" db="EMBL/GenBank/DDBJ databases">
        <title>Genomic Encyclopedia of Type Strains, Phase IV (KMG-IV): sequencing the most valuable type-strain genomes for metagenomic binning, comparative biology and taxonomic classification.</title>
        <authorList>
            <person name="Goeker M."/>
        </authorList>
    </citation>
    <scope>NUCLEOTIDE SEQUENCE [LARGE SCALE GENOMIC DNA]</scope>
    <source>
        <strain evidence="19 20">DSM 1709</strain>
    </source>
</reference>
<comment type="catalytic activity">
    <reaction evidence="1">
        <text>ATP + protein L-histidine = ADP + protein N-phospho-L-histidine.</text>
        <dbReference type="EC" id="2.7.13.3"/>
    </reaction>
</comment>
<dbReference type="PRINTS" id="PR00344">
    <property type="entry name" value="BCTRLSENSOR"/>
</dbReference>
<dbReference type="InterPro" id="IPR011006">
    <property type="entry name" value="CheY-like_superfamily"/>
</dbReference>
<dbReference type="PANTHER" id="PTHR43047:SF72">
    <property type="entry name" value="OSMOSENSING HISTIDINE PROTEIN KINASE SLN1"/>
    <property type="match status" value="1"/>
</dbReference>
<dbReference type="SUPFAM" id="SSF52172">
    <property type="entry name" value="CheY-like"/>
    <property type="match status" value="1"/>
</dbReference>
<dbReference type="InterPro" id="IPR042240">
    <property type="entry name" value="CHASE_sf"/>
</dbReference>
<evidence type="ECO:0000256" key="12">
    <source>
        <dbReference type="SAM" id="Coils"/>
    </source>
</evidence>